<comment type="function">
    <text evidence="5">May play the central regulatory role in sporulation. It may be an element of the effector pathway responsible for the activation of sporulation genes in response to nutritional stress. Spo0A may act in concert with spo0H (a sigma factor) to control the expression of some genes that are critical to the sporulation process.</text>
</comment>
<dbReference type="PROSITE" id="PS50110">
    <property type="entry name" value="RESPONSE_REGULATORY"/>
    <property type="match status" value="1"/>
</dbReference>
<dbReference type="EMBL" id="CP017603">
    <property type="protein sequence ID" value="AOY77680.1"/>
    <property type="molecule type" value="Genomic_DNA"/>
</dbReference>
<evidence type="ECO:0000259" key="7">
    <source>
        <dbReference type="PROSITE" id="PS01124"/>
    </source>
</evidence>
<gene>
    <name evidence="10" type="primary">nreC</name>
    <name evidence="9" type="ORF">BJL90_18540</name>
    <name evidence="10" type="ORF">CLFO_26680</name>
</gene>
<dbReference type="InterPro" id="IPR011006">
    <property type="entry name" value="CheY-like_superfamily"/>
</dbReference>
<dbReference type="InterPro" id="IPR018060">
    <property type="entry name" value="HTH_AraC"/>
</dbReference>
<keyword evidence="11" id="KW-1185">Reference proteome</keyword>
<evidence type="ECO:0000256" key="2">
    <source>
        <dbReference type="ARBA" id="ARBA00023015"/>
    </source>
</evidence>
<dbReference type="PANTHER" id="PTHR43280:SF28">
    <property type="entry name" value="HTH-TYPE TRANSCRIPTIONAL ACTIVATOR RHAS"/>
    <property type="match status" value="1"/>
</dbReference>
<name>A0AAC9RMC7_9CLOT</name>
<feature type="modified residue" description="4-aspartylphosphate" evidence="6">
    <location>
        <position position="55"/>
    </location>
</feature>
<dbReference type="Gene3D" id="3.40.50.2300">
    <property type="match status" value="1"/>
</dbReference>
<protein>
    <recommendedName>
        <fullName evidence="1">Stage 0 sporulation protein A homolog</fullName>
    </recommendedName>
</protein>
<dbReference type="Proteomes" id="UP000177894">
    <property type="component" value="Chromosome"/>
</dbReference>
<dbReference type="InterPro" id="IPR001789">
    <property type="entry name" value="Sig_transdc_resp-reg_receiver"/>
</dbReference>
<dbReference type="GO" id="GO:0000160">
    <property type="term" value="P:phosphorelay signal transduction system"/>
    <property type="evidence" value="ECO:0007669"/>
    <property type="project" value="InterPro"/>
</dbReference>
<evidence type="ECO:0000259" key="8">
    <source>
        <dbReference type="PROSITE" id="PS50110"/>
    </source>
</evidence>
<dbReference type="PANTHER" id="PTHR43280">
    <property type="entry name" value="ARAC-FAMILY TRANSCRIPTIONAL REGULATOR"/>
    <property type="match status" value="1"/>
</dbReference>
<feature type="domain" description="Response regulatory" evidence="8">
    <location>
        <begin position="3"/>
        <end position="120"/>
    </location>
</feature>
<evidence type="ECO:0000256" key="1">
    <source>
        <dbReference type="ARBA" id="ARBA00018672"/>
    </source>
</evidence>
<dbReference type="SMART" id="SM00448">
    <property type="entry name" value="REC"/>
    <property type="match status" value="1"/>
</dbReference>
<reference evidence="10 12" key="2">
    <citation type="submission" date="2017-03" db="EMBL/GenBank/DDBJ databases">
        <title>Complete sequence of Clostridium formicaceticum DSM 92.</title>
        <authorList>
            <person name="Poehlein A."/>
            <person name="Karl M."/>
            <person name="Bengelsdorf F.R."/>
            <person name="Duerre P."/>
            <person name="Daniel R."/>
        </authorList>
    </citation>
    <scope>NUCLEOTIDE SEQUENCE [LARGE SCALE GENOMIC DNA]</scope>
    <source>
        <strain evidence="10 12">DSM 92</strain>
    </source>
</reference>
<reference evidence="9 11" key="1">
    <citation type="submission" date="2016-10" db="EMBL/GenBank/DDBJ databases">
        <title>Complete Genome Sequence of Acetogen Clostridium formicoaceticum ATCC 27076.</title>
        <authorList>
            <person name="Bao T."/>
            <person name="Cheng C."/>
            <person name="Zhao J."/>
            <person name="Yang S.-T."/>
            <person name="Wang J."/>
            <person name="Wang M."/>
        </authorList>
    </citation>
    <scope>NUCLEOTIDE SEQUENCE [LARGE SCALE GENOMIC DNA]</scope>
    <source>
        <strain evidence="9 11">ATCC 27076</strain>
    </source>
</reference>
<evidence type="ECO:0000256" key="6">
    <source>
        <dbReference type="PROSITE-ProRule" id="PRU00169"/>
    </source>
</evidence>
<evidence type="ECO:0000313" key="9">
    <source>
        <dbReference type="EMBL" id="AOY77680.1"/>
    </source>
</evidence>
<dbReference type="InterPro" id="IPR009057">
    <property type="entry name" value="Homeodomain-like_sf"/>
</dbReference>
<evidence type="ECO:0000313" key="12">
    <source>
        <dbReference type="Proteomes" id="UP000192478"/>
    </source>
</evidence>
<keyword evidence="3" id="KW-0238">DNA-binding</keyword>
<keyword evidence="4" id="KW-0804">Transcription</keyword>
<evidence type="ECO:0000313" key="10">
    <source>
        <dbReference type="EMBL" id="ARE88267.1"/>
    </source>
</evidence>
<evidence type="ECO:0000313" key="11">
    <source>
        <dbReference type="Proteomes" id="UP000177894"/>
    </source>
</evidence>
<evidence type="ECO:0000256" key="3">
    <source>
        <dbReference type="ARBA" id="ARBA00023125"/>
    </source>
</evidence>
<dbReference type="Proteomes" id="UP000192478">
    <property type="component" value="Chromosome"/>
</dbReference>
<accession>A0AAC9RMC7</accession>
<evidence type="ECO:0000256" key="5">
    <source>
        <dbReference type="ARBA" id="ARBA00024867"/>
    </source>
</evidence>
<dbReference type="Gene3D" id="1.10.10.60">
    <property type="entry name" value="Homeodomain-like"/>
    <property type="match status" value="2"/>
</dbReference>
<proteinExistence type="predicted"/>
<dbReference type="PROSITE" id="PS01124">
    <property type="entry name" value="HTH_ARAC_FAMILY_2"/>
    <property type="match status" value="1"/>
</dbReference>
<dbReference type="SMART" id="SM00342">
    <property type="entry name" value="HTH_ARAC"/>
    <property type="match status" value="1"/>
</dbReference>
<dbReference type="GO" id="GO:0043565">
    <property type="term" value="F:sequence-specific DNA binding"/>
    <property type="evidence" value="ECO:0007669"/>
    <property type="project" value="InterPro"/>
</dbReference>
<dbReference type="KEGG" id="cfm:BJL90_18540"/>
<dbReference type="Pfam" id="PF00072">
    <property type="entry name" value="Response_reg"/>
    <property type="match status" value="1"/>
</dbReference>
<evidence type="ECO:0000256" key="4">
    <source>
        <dbReference type="ARBA" id="ARBA00023163"/>
    </source>
</evidence>
<dbReference type="RefSeq" id="WP_070971608.1">
    <property type="nucleotide sequence ID" value="NZ_CP017603.1"/>
</dbReference>
<dbReference type="SUPFAM" id="SSF52172">
    <property type="entry name" value="CheY-like"/>
    <property type="match status" value="1"/>
</dbReference>
<dbReference type="SUPFAM" id="SSF46689">
    <property type="entry name" value="Homeodomain-like"/>
    <property type="match status" value="2"/>
</dbReference>
<keyword evidence="2" id="KW-0805">Transcription regulation</keyword>
<sequence length="539" mass="63062">MYKVLIVDDEVLVRVGLKSTIDWESLGFSVVAEASNGEQAYEAYLLHKPDVILTDIVMPKQDGFWLTRKVREKSQRVKILILSCYNDFPYVREALKSGADDYILKFEAEDEELIKTMSAIKESLDAEGSEEEDNNYAKKEADTNIIALKVELFEDLLNPNIPIDDKLLSRCSHLNFLLQESRFVLTTFFRDDGERKMDCKDQDWQHMNNAIIHLASSVIEQKKITYLVKETNDQFLFILSKKDMSTVQIQEVVELIRTSVTQYFDIPLSAIISQSFEDIREVYQVYEDIILKAEQLFYIDESCVINAFERVVQDVNIFSVKKSYEQSLIKYINEENQKEAFEVIEKTEAFFRGNTVKGVEVKLFYSNMLSNVFERYYHYFIEEDKAKDYTYYHKRMMAATKIKSVVTLMKEIIVMIINNVKSYRNNNSNHVIKEAIDYIENNYQKKISLKSLSEHLNLSKHYVCNLFKKETGENVSLYINKLRIEKAKQLIIDSNCKVKEIYDDLGFSDQQYFSKTFKKITGMTIMQYKDSILNNAESK</sequence>
<keyword evidence="6" id="KW-0597">Phosphoprotein</keyword>
<dbReference type="AlphaFoldDB" id="A0AAC9RMC7"/>
<dbReference type="EMBL" id="CP020559">
    <property type="protein sequence ID" value="ARE88267.1"/>
    <property type="molecule type" value="Genomic_DNA"/>
</dbReference>
<dbReference type="CDD" id="cd17536">
    <property type="entry name" value="REC_YesN-like"/>
    <property type="match status" value="1"/>
</dbReference>
<organism evidence="10 12">
    <name type="scientific">Clostridium formicaceticum</name>
    <dbReference type="NCBI Taxonomy" id="1497"/>
    <lineage>
        <taxon>Bacteria</taxon>
        <taxon>Bacillati</taxon>
        <taxon>Bacillota</taxon>
        <taxon>Clostridia</taxon>
        <taxon>Eubacteriales</taxon>
        <taxon>Clostridiaceae</taxon>
        <taxon>Clostridium</taxon>
    </lineage>
</organism>
<feature type="domain" description="HTH araC/xylS-type" evidence="7">
    <location>
        <begin position="433"/>
        <end position="531"/>
    </location>
</feature>
<dbReference type="GO" id="GO:0003700">
    <property type="term" value="F:DNA-binding transcription factor activity"/>
    <property type="evidence" value="ECO:0007669"/>
    <property type="project" value="InterPro"/>
</dbReference>
<dbReference type="Pfam" id="PF12833">
    <property type="entry name" value="HTH_18"/>
    <property type="match status" value="1"/>
</dbReference>